<organism evidence="1 2">
    <name type="scientific">Cohnella boryungensis</name>
    <dbReference type="NCBI Taxonomy" id="768479"/>
    <lineage>
        <taxon>Bacteria</taxon>
        <taxon>Bacillati</taxon>
        <taxon>Bacillota</taxon>
        <taxon>Bacilli</taxon>
        <taxon>Bacillales</taxon>
        <taxon>Paenibacillaceae</taxon>
        <taxon>Cohnella</taxon>
    </lineage>
</organism>
<protein>
    <submittedName>
        <fullName evidence="1">PhzF family phenazine biosynthesis protein</fullName>
    </submittedName>
</protein>
<evidence type="ECO:0000313" key="2">
    <source>
        <dbReference type="Proteomes" id="UP001595755"/>
    </source>
</evidence>
<dbReference type="SUPFAM" id="SSF54506">
    <property type="entry name" value="Diaminopimelate epimerase-like"/>
    <property type="match status" value="1"/>
</dbReference>
<dbReference type="PIRSF" id="PIRSF016184">
    <property type="entry name" value="PhzC_PhzF"/>
    <property type="match status" value="1"/>
</dbReference>
<dbReference type="PANTHER" id="PTHR13774">
    <property type="entry name" value="PHENAZINE BIOSYNTHESIS PROTEIN"/>
    <property type="match status" value="1"/>
</dbReference>
<dbReference type="Gene3D" id="3.10.310.10">
    <property type="entry name" value="Diaminopimelate Epimerase, Chain A, domain 1"/>
    <property type="match status" value="2"/>
</dbReference>
<gene>
    <name evidence="1" type="ORF">ACFO1S_25220</name>
</gene>
<dbReference type="RefSeq" id="WP_204602197.1">
    <property type="nucleotide sequence ID" value="NZ_JBHSED010000065.1"/>
</dbReference>
<name>A0ABV8SHC2_9BACL</name>
<dbReference type="Proteomes" id="UP001595755">
    <property type="component" value="Unassembled WGS sequence"/>
</dbReference>
<accession>A0ABV8SHC2</accession>
<dbReference type="EMBL" id="JBHSED010000065">
    <property type="protein sequence ID" value="MFC4306726.1"/>
    <property type="molecule type" value="Genomic_DNA"/>
</dbReference>
<dbReference type="PANTHER" id="PTHR13774:SF32">
    <property type="entry name" value="ANTISENSE-ENHANCING SEQUENCE 1"/>
    <property type="match status" value="1"/>
</dbReference>
<comment type="caution">
    <text evidence="1">The sequence shown here is derived from an EMBL/GenBank/DDBJ whole genome shotgun (WGS) entry which is preliminary data.</text>
</comment>
<evidence type="ECO:0000313" key="1">
    <source>
        <dbReference type="EMBL" id="MFC4306726.1"/>
    </source>
</evidence>
<reference evidence="2" key="1">
    <citation type="journal article" date="2019" name="Int. J. Syst. Evol. Microbiol.">
        <title>The Global Catalogue of Microorganisms (GCM) 10K type strain sequencing project: providing services to taxonomists for standard genome sequencing and annotation.</title>
        <authorList>
            <consortium name="The Broad Institute Genomics Platform"/>
            <consortium name="The Broad Institute Genome Sequencing Center for Infectious Disease"/>
            <person name="Wu L."/>
            <person name="Ma J."/>
        </authorList>
    </citation>
    <scope>NUCLEOTIDE SEQUENCE [LARGE SCALE GENOMIC DNA]</scope>
    <source>
        <strain evidence="2">CGMCC 4.1641</strain>
    </source>
</reference>
<dbReference type="InterPro" id="IPR003719">
    <property type="entry name" value="Phenazine_PhzF-like"/>
</dbReference>
<sequence length="289" mass="31241">MNHQLSFQQVDVFTDVRFKGNPVAVVLDGNSLSTDEMQAVANWTNLSETTFVCKPTDPRADYKLRIFTPHNELPFAGHPTIGSAFAVLKHGLKPKTEGGLVQECGSGLVSILIDGDKLFFTLPESSIEDIPSDQLVQLANALGVPLNSVNASATIDVGAVWITIQLSDAYEVRSLKPDMKKLSAWIPRGVTGVTVFGLDSENKESDLEVRSFAPNEGVEEDPVCGSGNGCVATLVRRLDLIKQSNYVASQGNCIGRNGKVEVRFQDNDKILIGGYAVTCVEGMLNIDIE</sequence>
<keyword evidence="2" id="KW-1185">Reference proteome</keyword>
<dbReference type="Pfam" id="PF02567">
    <property type="entry name" value="PhzC-PhzF"/>
    <property type="match status" value="1"/>
</dbReference>
<proteinExistence type="predicted"/>
<dbReference type="NCBIfam" id="TIGR00654">
    <property type="entry name" value="PhzF_family"/>
    <property type="match status" value="1"/>
</dbReference>